<keyword evidence="1" id="KW-1133">Transmembrane helix</keyword>
<feature type="transmembrane region" description="Helical" evidence="1">
    <location>
        <begin position="43"/>
        <end position="62"/>
    </location>
</feature>
<evidence type="ECO:0008006" key="4">
    <source>
        <dbReference type="Google" id="ProtNLM"/>
    </source>
</evidence>
<name>A0ABW9VCS7_9BURK</name>
<reference evidence="2 3" key="1">
    <citation type="submission" date="2019-12" db="EMBL/GenBank/DDBJ databases">
        <title>Novel species isolated from a subtropical stream in China.</title>
        <authorList>
            <person name="Lu H."/>
        </authorList>
    </citation>
    <scope>NUCLEOTIDE SEQUENCE [LARGE SCALE GENOMIC DNA]</scope>
    <source>
        <strain evidence="2 3">FT94W</strain>
    </source>
</reference>
<gene>
    <name evidence="2" type="ORF">GTP38_19800</name>
</gene>
<evidence type="ECO:0000256" key="1">
    <source>
        <dbReference type="SAM" id="Phobius"/>
    </source>
</evidence>
<evidence type="ECO:0000313" key="2">
    <source>
        <dbReference type="EMBL" id="MYM36577.1"/>
    </source>
</evidence>
<evidence type="ECO:0000313" key="3">
    <source>
        <dbReference type="Proteomes" id="UP000449678"/>
    </source>
</evidence>
<keyword evidence="3" id="KW-1185">Reference proteome</keyword>
<organism evidence="2 3">
    <name type="scientific">Duganella lactea</name>
    <dbReference type="NCBI Taxonomy" id="2692173"/>
    <lineage>
        <taxon>Bacteria</taxon>
        <taxon>Pseudomonadati</taxon>
        <taxon>Pseudomonadota</taxon>
        <taxon>Betaproteobacteria</taxon>
        <taxon>Burkholderiales</taxon>
        <taxon>Oxalobacteraceae</taxon>
        <taxon>Telluria group</taxon>
        <taxon>Duganella</taxon>
    </lineage>
</organism>
<accession>A0ABW9VCS7</accession>
<dbReference type="Proteomes" id="UP000449678">
    <property type="component" value="Unassembled WGS sequence"/>
</dbReference>
<comment type="caution">
    <text evidence="2">The sequence shown here is derived from an EMBL/GenBank/DDBJ whole genome shotgun (WGS) entry which is preliminary data.</text>
</comment>
<dbReference type="RefSeq" id="WP_160991938.1">
    <property type="nucleotide sequence ID" value="NZ_WWCO01000016.1"/>
</dbReference>
<proteinExistence type="predicted"/>
<protein>
    <recommendedName>
        <fullName evidence="4">DUF4145 domain-containing protein</fullName>
    </recommendedName>
</protein>
<sequence>MKNFKQSLKVAIRLLSQSWIPAVMALIYAIWEMRSANDEQRTAANLVHSWGVTFFLISWFTGQWFRTSKQISDAEQLGVIQQSLDKQLGLLQEITEVALNEASPIMFKSDSEITGNESIKPPNEDAIARVLAEIPRSPKGALLVLGAELERELRQLLWSSGWVQSIGKTTITRSVEHLVTMGVVPKNLGSSVKAFLDVRNRLLHGYGVTEDEVLRAIDIGLTILRAVLVIPQEHHEIYHPGVDVFEDADATSVRPDVKAVVLKAISPGASTYSLKIYPTVRTNFVKGQRVSWEWDMDSVIDESWYRHPDTGAVQYGWGMSAAFAGRSLDEV</sequence>
<keyword evidence="1" id="KW-0812">Transmembrane</keyword>
<feature type="transmembrane region" description="Helical" evidence="1">
    <location>
        <begin position="12"/>
        <end position="31"/>
    </location>
</feature>
<keyword evidence="1" id="KW-0472">Membrane</keyword>
<dbReference type="EMBL" id="WWCO01000016">
    <property type="protein sequence ID" value="MYM36577.1"/>
    <property type="molecule type" value="Genomic_DNA"/>
</dbReference>